<dbReference type="PhylomeDB" id="A0A0G4H2C4"/>
<evidence type="ECO:0000256" key="2">
    <source>
        <dbReference type="SAM" id="Coils"/>
    </source>
</evidence>
<evidence type="ECO:0000313" key="6">
    <source>
        <dbReference type="Proteomes" id="UP000041254"/>
    </source>
</evidence>
<dbReference type="Proteomes" id="UP000041254">
    <property type="component" value="Unassembled WGS sequence"/>
</dbReference>
<dbReference type="FunCoup" id="A0A0G4H2C4">
    <property type="interactions" value="521"/>
</dbReference>
<sequence>MTDFVRNLPAARKLETDASLGAFKISSAVEESRVVATGKARGPPPYGRRDGWVPRTQGDYGDGGAFPEVHVAQFPLGMGIKNTGVSKTVPLQTDESGKVAWDAVVKQGSHQMVVYSRPGDQMEKYSKSEEMQKPDEDVIEANLQRTKAALEATLEKKLSAGAVKRQDAKDPTYIKYTPNQQAPGHNSGCAQRMVAVVEKQLDPLEPPKFKHKRVPRGPPEAPPPVQHSPPRKLTQQDQKEWKIPPAVSNWKNQKGYTIPLDKRLQADGRHLQDSTINDKFAALSEDLYIAERKAREEIKLRNELRKRQKAQEEEMREQQLRSLAAKARAERSNLAVAGEGESAEDAEGRRHRQEIERNRKREVERDFRLEMAGKKHKRDRDADRDVSERIALGQAQPTSQETMYDARLFNQNVGMDSGFNAGDDERYDVYDKPLFADRSQAGIYKHQKERMEQSVGTSSQMGRAFAGAEEDRDKGARTNPVEFEKDTSDPFGLDSLIAGAKKT</sequence>
<protein>
    <recommendedName>
        <fullName evidence="4">SKI-interacting protein SKIP SNW domain-containing protein</fullName>
    </recommendedName>
</protein>
<dbReference type="InterPro" id="IPR004015">
    <property type="entry name" value="SKI-int_prot_SKIP_SNW-dom"/>
</dbReference>
<feature type="domain" description="SKI-interacting protein SKIP SNW" evidence="4">
    <location>
        <begin position="172"/>
        <end position="331"/>
    </location>
</feature>
<evidence type="ECO:0000256" key="1">
    <source>
        <dbReference type="ARBA" id="ARBA00010197"/>
    </source>
</evidence>
<comment type="similarity">
    <text evidence="1">Belongs to the SNW family.</text>
</comment>
<feature type="compositionally biased region" description="Basic and acidic residues" evidence="3">
    <location>
        <begin position="469"/>
        <end position="488"/>
    </location>
</feature>
<dbReference type="InterPro" id="IPR017862">
    <property type="entry name" value="SKI-int_prot_SKIP"/>
</dbReference>
<feature type="coiled-coil region" evidence="2">
    <location>
        <begin position="293"/>
        <end position="330"/>
    </location>
</feature>
<dbReference type="OrthoDB" id="666364at2759"/>
<dbReference type="GO" id="GO:0000398">
    <property type="term" value="P:mRNA splicing, via spliceosome"/>
    <property type="evidence" value="ECO:0007669"/>
    <property type="project" value="InterPro"/>
</dbReference>
<dbReference type="EMBL" id="CDMY01000947">
    <property type="protein sequence ID" value="CEM37592.1"/>
    <property type="molecule type" value="Genomic_DNA"/>
</dbReference>
<organism evidence="5 6">
    <name type="scientific">Vitrella brassicaformis (strain CCMP3155)</name>
    <dbReference type="NCBI Taxonomy" id="1169540"/>
    <lineage>
        <taxon>Eukaryota</taxon>
        <taxon>Sar</taxon>
        <taxon>Alveolata</taxon>
        <taxon>Colpodellida</taxon>
        <taxon>Vitrellaceae</taxon>
        <taxon>Vitrella</taxon>
    </lineage>
</organism>
<dbReference type="Pfam" id="PF02731">
    <property type="entry name" value="SKIP_SNW"/>
    <property type="match status" value="1"/>
</dbReference>
<dbReference type="AlphaFoldDB" id="A0A0G4H2C4"/>
<dbReference type="GO" id="GO:0005681">
    <property type="term" value="C:spliceosomal complex"/>
    <property type="evidence" value="ECO:0007669"/>
    <property type="project" value="InterPro"/>
</dbReference>
<evidence type="ECO:0000259" key="4">
    <source>
        <dbReference type="Pfam" id="PF02731"/>
    </source>
</evidence>
<reference evidence="5 6" key="1">
    <citation type="submission" date="2014-11" db="EMBL/GenBank/DDBJ databases">
        <authorList>
            <person name="Zhu J."/>
            <person name="Qi W."/>
            <person name="Song R."/>
        </authorList>
    </citation>
    <scope>NUCLEOTIDE SEQUENCE [LARGE SCALE GENOMIC DNA]</scope>
</reference>
<evidence type="ECO:0000313" key="5">
    <source>
        <dbReference type="EMBL" id="CEM37592.1"/>
    </source>
</evidence>
<dbReference type="STRING" id="1169540.A0A0G4H2C4"/>
<dbReference type="InParanoid" id="A0A0G4H2C4"/>
<keyword evidence="6" id="KW-1185">Reference proteome</keyword>
<feature type="region of interest" description="Disordered" evidence="3">
    <location>
        <begin position="331"/>
        <end position="357"/>
    </location>
</feature>
<dbReference type="PANTHER" id="PTHR12096">
    <property type="entry name" value="NUCLEAR PROTEIN SKIP-RELATED"/>
    <property type="match status" value="1"/>
</dbReference>
<feature type="region of interest" description="Disordered" evidence="3">
    <location>
        <begin position="446"/>
        <end position="503"/>
    </location>
</feature>
<name>A0A0G4H2C4_VITBC</name>
<dbReference type="OMA" id="YGQRRGW"/>
<dbReference type="VEuPathDB" id="CryptoDB:Vbra_19306"/>
<evidence type="ECO:0000256" key="3">
    <source>
        <dbReference type="SAM" id="MobiDB-lite"/>
    </source>
</evidence>
<proteinExistence type="inferred from homology"/>
<gene>
    <name evidence="5" type="ORF">Vbra_19306</name>
</gene>
<accession>A0A0G4H2C4</accession>
<keyword evidence="2" id="KW-0175">Coiled coil</keyword>
<feature type="compositionally biased region" description="Pro residues" evidence="3">
    <location>
        <begin position="216"/>
        <end position="227"/>
    </location>
</feature>
<feature type="region of interest" description="Disordered" evidence="3">
    <location>
        <begin position="201"/>
        <end position="241"/>
    </location>
</feature>